<proteinExistence type="predicted"/>
<dbReference type="InParanoid" id="A0A165ZUW7"/>
<evidence type="ECO:0000313" key="7">
    <source>
        <dbReference type="Proteomes" id="UP000077266"/>
    </source>
</evidence>
<organism evidence="6 7">
    <name type="scientific">Exidia glandulosa HHB12029</name>
    <dbReference type="NCBI Taxonomy" id="1314781"/>
    <lineage>
        <taxon>Eukaryota</taxon>
        <taxon>Fungi</taxon>
        <taxon>Dikarya</taxon>
        <taxon>Basidiomycota</taxon>
        <taxon>Agaricomycotina</taxon>
        <taxon>Agaricomycetes</taxon>
        <taxon>Auriculariales</taxon>
        <taxon>Exidiaceae</taxon>
        <taxon>Exidia</taxon>
    </lineage>
</organism>
<feature type="non-terminal residue" evidence="6">
    <location>
        <position position="1"/>
    </location>
</feature>
<dbReference type="EMBL" id="KV426177">
    <property type="protein sequence ID" value="KZV85779.1"/>
    <property type="molecule type" value="Genomic_DNA"/>
</dbReference>
<evidence type="ECO:0000256" key="2">
    <source>
        <dbReference type="ARBA" id="ARBA00022679"/>
    </source>
</evidence>
<name>A0A165ZUW7_EXIGL</name>
<dbReference type="Gene3D" id="3.40.1030.10">
    <property type="entry name" value="Nucleoside phosphorylase/phosphoribosyltransferase catalytic domain"/>
    <property type="match status" value="1"/>
</dbReference>
<feature type="region of interest" description="Disordered" evidence="3">
    <location>
        <begin position="143"/>
        <end position="171"/>
    </location>
</feature>
<dbReference type="InterPro" id="IPR035902">
    <property type="entry name" value="Nuc_phospho_transferase"/>
</dbReference>
<dbReference type="GO" id="GO:0000162">
    <property type="term" value="P:L-tryptophan biosynthetic process"/>
    <property type="evidence" value="ECO:0007669"/>
    <property type="project" value="InterPro"/>
</dbReference>
<dbReference type="Proteomes" id="UP000077266">
    <property type="component" value="Unassembled WGS sequence"/>
</dbReference>
<dbReference type="OrthoDB" id="427800at2759"/>
<dbReference type="PANTHER" id="PTHR43285">
    <property type="entry name" value="ANTHRANILATE PHOSPHORIBOSYLTRANSFERASE"/>
    <property type="match status" value="1"/>
</dbReference>
<dbReference type="InterPro" id="IPR017459">
    <property type="entry name" value="Glycosyl_Trfase_fam3_N_dom"/>
</dbReference>
<keyword evidence="7" id="KW-1185">Reference proteome</keyword>
<feature type="compositionally biased region" description="Low complexity" evidence="3">
    <location>
        <begin position="143"/>
        <end position="166"/>
    </location>
</feature>
<dbReference type="InterPro" id="IPR005940">
    <property type="entry name" value="Anthranilate_Pribosyl_Tfrase"/>
</dbReference>
<evidence type="ECO:0008006" key="8">
    <source>
        <dbReference type="Google" id="ProtNLM"/>
    </source>
</evidence>
<dbReference type="GO" id="GO:0005829">
    <property type="term" value="C:cytosol"/>
    <property type="evidence" value="ECO:0007669"/>
    <property type="project" value="TreeGrafter"/>
</dbReference>
<sequence length="617" mass="67168">FKSILRKLHASPADFSPDDVRLAIEHIIASPPAATPAQIGAFLSALQLTGVERLPSTLAAASDALLQRAIIRHIEGDDAGTRADIIDTGGDGHNVFNVSTTAAIVEAGIGLRVIKHGHGHSDLSPTASSASVALPASLISPPTSISPTLAPNARTSSAGRSTSRSGVAQGPFLIDELTTSTTCTRSYSSSTPSSTPTTIKVAHVIRRHRVNRDGTQTALPRQVARLDISVWSRYGAFGAAPSGDRTHLQRAERVLDAYWLKMFELELGSRTAELASRRTRSLDFDLKHQLPALLCPSAARTLNLSGIRVRVAMFASSRLHAALSSTLPRPKQPCTSIPPIHASHLYQSFRDVHALSWTSPRSRGVSAFRACQVVHVPSTSLRHQQHVEHVLSAFKITYRNFGRGPACPRRDRDLALADQPILSSAMTVSTSRVWRRKTYPVAFLTTTSSSLSCLERLRAPDAFPHLEHADFCTSRPPAYDVSNTSSASQQRPRLCDSTVGTIRFIFAAIYGSRLARSDAPSSFLSHYLKFRLASGAATSSRCVFAFRASRVAHMPSTCVRRQQHDIRAPLAFIRGHHKFGRDLRRPRQDRAFVLASDPVFIPNTESITALMDSTSRD</sequence>
<evidence type="ECO:0000313" key="6">
    <source>
        <dbReference type="EMBL" id="KZV85779.1"/>
    </source>
</evidence>
<dbReference type="Pfam" id="PF00591">
    <property type="entry name" value="Glycos_transf_3"/>
    <property type="match status" value="1"/>
</dbReference>
<dbReference type="PANTHER" id="PTHR43285:SF2">
    <property type="entry name" value="ANTHRANILATE PHOSPHORIBOSYLTRANSFERASE"/>
    <property type="match status" value="1"/>
</dbReference>
<reference evidence="6 7" key="1">
    <citation type="journal article" date="2016" name="Mol. Biol. Evol.">
        <title>Comparative Genomics of Early-Diverging Mushroom-Forming Fungi Provides Insights into the Origins of Lignocellulose Decay Capabilities.</title>
        <authorList>
            <person name="Nagy L.G."/>
            <person name="Riley R."/>
            <person name="Tritt A."/>
            <person name="Adam C."/>
            <person name="Daum C."/>
            <person name="Floudas D."/>
            <person name="Sun H."/>
            <person name="Yadav J.S."/>
            <person name="Pangilinan J."/>
            <person name="Larsson K.H."/>
            <person name="Matsuura K."/>
            <person name="Barry K."/>
            <person name="Labutti K."/>
            <person name="Kuo R."/>
            <person name="Ohm R.A."/>
            <person name="Bhattacharya S.S."/>
            <person name="Shirouzu T."/>
            <person name="Yoshinaga Y."/>
            <person name="Martin F.M."/>
            <person name="Grigoriev I.V."/>
            <person name="Hibbett D.S."/>
        </authorList>
    </citation>
    <scope>NUCLEOTIDE SEQUENCE [LARGE SCALE GENOMIC DNA]</scope>
    <source>
        <strain evidence="6 7">HHB12029</strain>
    </source>
</reference>
<evidence type="ECO:0000256" key="3">
    <source>
        <dbReference type="SAM" id="MobiDB-lite"/>
    </source>
</evidence>
<feature type="domain" description="Glycosyl transferase family 3 N-terminal" evidence="5">
    <location>
        <begin position="2"/>
        <end position="68"/>
    </location>
</feature>
<feature type="domain" description="Glycosyl transferase family 3" evidence="4">
    <location>
        <begin position="83"/>
        <end position="117"/>
    </location>
</feature>
<dbReference type="InterPro" id="IPR000312">
    <property type="entry name" value="Glycosyl_Trfase_fam3"/>
</dbReference>
<dbReference type="STRING" id="1314781.A0A165ZUW7"/>
<evidence type="ECO:0000259" key="5">
    <source>
        <dbReference type="Pfam" id="PF02885"/>
    </source>
</evidence>
<dbReference type="AlphaFoldDB" id="A0A165ZUW7"/>
<dbReference type="GO" id="GO:0004048">
    <property type="term" value="F:anthranilate phosphoribosyltransferase activity"/>
    <property type="evidence" value="ECO:0007669"/>
    <property type="project" value="InterPro"/>
</dbReference>
<dbReference type="Pfam" id="PF02885">
    <property type="entry name" value="Glycos_trans_3N"/>
    <property type="match status" value="1"/>
</dbReference>
<gene>
    <name evidence="6" type="ORF">EXIGLDRAFT_775246</name>
</gene>
<keyword evidence="2" id="KW-0808">Transferase</keyword>
<accession>A0A165ZUW7</accession>
<keyword evidence="1" id="KW-0328">Glycosyltransferase</keyword>
<evidence type="ECO:0000259" key="4">
    <source>
        <dbReference type="Pfam" id="PF00591"/>
    </source>
</evidence>
<dbReference type="Gene3D" id="1.20.970.10">
    <property type="entry name" value="Transferase, Pyrimidine Nucleoside Phosphorylase, Chain C"/>
    <property type="match status" value="1"/>
</dbReference>
<evidence type="ECO:0000256" key="1">
    <source>
        <dbReference type="ARBA" id="ARBA00022676"/>
    </source>
</evidence>
<dbReference type="SUPFAM" id="SSF52418">
    <property type="entry name" value="Nucleoside phosphorylase/phosphoribosyltransferase catalytic domain"/>
    <property type="match status" value="1"/>
</dbReference>
<protein>
    <recommendedName>
        <fullName evidence="8">Anthranilate phosphoribosyltransferase</fullName>
    </recommendedName>
</protein>